<dbReference type="PROSITE" id="PS50893">
    <property type="entry name" value="ABC_TRANSPORTER_2"/>
    <property type="match status" value="2"/>
</dbReference>
<feature type="domain" description="ABC transporter" evidence="6">
    <location>
        <begin position="336"/>
        <end position="524"/>
    </location>
</feature>
<evidence type="ECO:0000313" key="7">
    <source>
        <dbReference type="EMBL" id="WFE89457.1"/>
    </source>
</evidence>
<feature type="domain" description="ABC transporter" evidence="6">
    <location>
        <begin position="4"/>
        <end position="234"/>
    </location>
</feature>
<feature type="coiled-coil region" evidence="5">
    <location>
        <begin position="222"/>
        <end position="249"/>
    </location>
</feature>
<dbReference type="GO" id="GO:0005524">
    <property type="term" value="F:ATP binding"/>
    <property type="evidence" value="ECO:0007669"/>
    <property type="project" value="UniProtKB-KW"/>
</dbReference>
<dbReference type="Proteomes" id="UP001209803">
    <property type="component" value="Chromosome"/>
</dbReference>
<sequence length="524" mass="56690">MSSIVIANLSWQTPDNTFLFDNLNLTFGPVRTGLVGRNGTGKTTLLRLICGEIAPVSGKIIKPPSVGFLRQDPAQHPNETLADLFDVRDQLALLDRAERGEATAEDLANTDWTLEARLGAALSNLGLEQPIDLPVSSLSGGQRTRAALAALMFAEPDVLLLDEPTNHLDEAGRRSVIDALRAWNGCAIIASHDRILLGAMDAIVELTSLGARSYGGNYETYRQKKAAELAHSEAELARAEQAVTHTQARAQLAMERKARTDRQGKQLRASGSQSKLILNAAKERSQSSGSAAARLKRRQAQAAADVLEAAQKSVEILQPLKMDIPPSGLAAGRDVLRVEDLRFRYSGGAPLLQDVSFAVRGPERVAIEGRNGSGKSTLLACIHGDLQPQSGSVSVHVPTALLDQDLSLLKPEETVRDAFARLDPDAGENERRAILARFLFRGDDAKQKVGSLSGGQRLRAGLACTLGHSRPRQLLLLDEPNNHLDIEAIEILERALTDYDGAILVVSHDEAFLQNIRVERTLSL</sequence>
<evidence type="ECO:0000313" key="8">
    <source>
        <dbReference type="Proteomes" id="UP001209803"/>
    </source>
</evidence>
<evidence type="ECO:0000256" key="2">
    <source>
        <dbReference type="ARBA" id="ARBA00022737"/>
    </source>
</evidence>
<evidence type="ECO:0000256" key="3">
    <source>
        <dbReference type="ARBA" id="ARBA00022741"/>
    </source>
</evidence>
<dbReference type="SUPFAM" id="SSF52540">
    <property type="entry name" value="P-loop containing nucleoside triphosphate hydrolases"/>
    <property type="match status" value="2"/>
</dbReference>
<proteinExistence type="inferred from homology"/>
<dbReference type="InterPro" id="IPR003439">
    <property type="entry name" value="ABC_transporter-like_ATP-bd"/>
</dbReference>
<keyword evidence="2" id="KW-0677">Repeat</keyword>
<evidence type="ECO:0000259" key="6">
    <source>
        <dbReference type="PROSITE" id="PS50893"/>
    </source>
</evidence>
<dbReference type="PROSITE" id="PS00211">
    <property type="entry name" value="ABC_TRANSPORTER_1"/>
    <property type="match status" value="1"/>
</dbReference>
<keyword evidence="4 7" id="KW-0067">ATP-binding</keyword>
<dbReference type="PANTHER" id="PTHR19211:SF6">
    <property type="entry name" value="BLL7188 PROTEIN"/>
    <property type="match status" value="1"/>
</dbReference>
<dbReference type="RefSeq" id="WP_265680377.1">
    <property type="nucleotide sequence ID" value="NZ_CP120863.1"/>
</dbReference>
<name>A0ABY8F1U8_9HYPH</name>
<comment type="similarity">
    <text evidence="1">Belongs to the ABC transporter superfamily.</text>
</comment>
<keyword evidence="5" id="KW-0175">Coiled coil</keyword>
<keyword evidence="3" id="KW-0547">Nucleotide-binding</keyword>
<dbReference type="EMBL" id="CP120863">
    <property type="protein sequence ID" value="WFE89457.1"/>
    <property type="molecule type" value="Genomic_DNA"/>
</dbReference>
<dbReference type="InterPro" id="IPR017871">
    <property type="entry name" value="ABC_transporter-like_CS"/>
</dbReference>
<dbReference type="InterPro" id="IPR003593">
    <property type="entry name" value="AAA+_ATPase"/>
</dbReference>
<evidence type="ECO:0000256" key="1">
    <source>
        <dbReference type="ARBA" id="ARBA00005417"/>
    </source>
</evidence>
<gene>
    <name evidence="7" type="ORF">K1718_25440</name>
</gene>
<accession>A0ABY8F1U8</accession>
<dbReference type="InterPro" id="IPR027417">
    <property type="entry name" value="P-loop_NTPase"/>
</dbReference>
<evidence type="ECO:0000256" key="5">
    <source>
        <dbReference type="SAM" id="Coils"/>
    </source>
</evidence>
<dbReference type="InterPro" id="IPR050611">
    <property type="entry name" value="ABCF"/>
</dbReference>
<dbReference type="SMART" id="SM00382">
    <property type="entry name" value="AAA"/>
    <property type="match status" value="2"/>
</dbReference>
<keyword evidence="8" id="KW-1185">Reference proteome</keyword>
<dbReference type="CDD" id="cd03221">
    <property type="entry name" value="ABCF_EF-3"/>
    <property type="match status" value="2"/>
</dbReference>
<reference evidence="7 8" key="1">
    <citation type="submission" date="2023-03" db="EMBL/GenBank/DDBJ databases">
        <title>Roseibium porphyridii sp. nov. and Roseibium rhodosorbium sp. nov. isolated from marine algae, Porphyridium cruentum and Rhodosorus marinus, respectively.</title>
        <authorList>
            <person name="Lee M.W."/>
            <person name="Choi B.J."/>
            <person name="Lee J.K."/>
            <person name="Choi D.G."/>
            <person name="Baek J.H."/>
            <person name="Bayburt H."/>
            <person name="Kim J.M."/>
            <person name="Han D.M."/>
            <person name="Kim K.H."/>
            <person name="Jeon C.O."/>
        </authorList>
    </citation>
    <scope>NUCLEOTIDE SEQUENCE [LARGE SCALE GENOMIC DNA]</scope>
    <source>
        <strain evidence="7 8">KMA01</strain>
    </source>
</reference>
<protein>
    <submittedName>
        <fullName evidence="7">ABC-F family ATP-binding cassette domain-containing protein</fullName>
    </submittedName>
</protein>
<dbReference type="Pfam" id="PF00005">
    <property type="entry name" value="ABC_tran"/>
    <property type="match status" value="2"/>
</dbReference>
<evidence type="ECO:0000256" key="4">
    <source>
        <dbReference type="ARBA" id="ARBA00022840"/>
    </source>
</evidence>
<dbReference type="PANTHER" id="PTHR19211">
    <property type="entry name" value="ATP-BINDING TRANSPORT PROTEIN-RELATED"/>
    <property type="match status" value="1"/>
</dbReference>
<organism evidence="7 8">
    <name type="scientific">Roseibium porphyridii</name>
    <dbReference type="NCBI Taxonomy" id="2866279"/>
    <lineage>
        <taxon>Bacteria</taxon>
        <taxon>Pseudomonadati</taxon>
        <taxon>Pseudomonadota</taxon>
        <taxon>Alphaproteobacteria</taxon>
        <taxon>Hyphomicrobiales</taxon>
        <taxon>Stappiaceae</taxon>
        <taxon>Roseibium</taxon>
    </lineage>
</organism>
<dbReference type="Gene3D" id="3.40.50.300">
    <property type="entry name" value="P-loop containing nucleotide triphosphate hydrolases"/>
    <property type="match status" value="2"/>
</dbReference>